<feature type="transmembrane region" description="Helical" evidence="6">
    <location>
        <begin position="12"/>
        <end position="32"/>
    </location>
</feature>
<evidence type="ECO:0000313" key="9">
    <source>
        <dbReference type="Proteomes" id="UP001168990"/>
    </source>
</evidence>
<gene>
    <name evidence="8" type="ORF">PV328_001546</name>
</gene>
<evidence type="ECO:0000256" key="4">
    <source>
        <dbReference type="ARBA" id="ARBA00022827"/>
    </source>
</evidence>
<dbReference type="GO" id="GO:0050660">
    <property type="term" value="F:flavin adenine dinucleotide binding"/>
    <property type="evidence" value="ECO:0007669"/>
    <property type="project" value="InterPro"/>
</dbReference>
<accession>A0AA39FX63</accession>
<keyword evidence="3" id="KW-0285">Flavoprotein</keyword>
<protein>
    <recommendedName>
        <fullName evidence="7">Glucose-methanol-choline oxidoreductase N-terminal domain-containing protein</fullName>
    </recommendedName>
</protein>
<reference evidence="8" key="1">
    <citation type="journal article" date="2023" name="bioRxiv">
        <title>Scaffold-level genome assemblies of two parasitoid biocontrol wasps reveal the parthenogenesis mechanism and an associated novel virus.</title>
        <authorList>
            <person name="Inwood S."/>
            <person name="Skelly J."/>
            <person name="Guhlin J."/>
            <person name="Harrop T."/>
            <person name="Goldson S."/>
            <person name="Dearden P."/>
        </authorList>
    </citation>
    <scope>NUCLEOTIDE SEQUENCE</scope>
    <source>
        <strain evidence="8">Irish</strain>
        <tissue evidence="8">Whole body</tissue>
    </source>
</reference>
<dbReference type="InterPro" id="IPR000172">
    <property type="entry name" value="GMC_OxRdtase_N"/>
</dbReference>
<dbReference type="Pfam" id="PF05199">
    <property type="entry name" value="GMC_oxred_C"/>
    <property type="match status" value="1"/>
</dbReference>
<dbReference type="PANTHER" id="PTHR11552:SF147">
    <property type="entry name" value="CHOLINE DEHYDROGENASE, MITOCHONDRIAL"/>
    <property type="match status" value="1"/>
</dbReference>
<dbReference type="InterPro" id="IPR012132">
    <property type="entry name" value="GMC_OxRdtase"/>
</dbReference>
<evidence type="ECO:0000256" key="2">
    <source>
        <dbReference type="ARBA" id="ARBA00010790"/>
    </source>
</evidence>
<sequence>MFGFIVKWSVYTIYSIAICFFFQFLNASYFISNAKDWYFNDITNDEIYDYIIVGAGSAGITIASRLIDAKNKVLLIEAGGPPPYFANIPILAPLLQHSPYDWQYKTIPQYHACKGLINNQSRWPMGKILGGSSRLNYMAYIKGHPADYYEWFPDYDSYDINNVHNSIVNDLKWCSELCDTISASVVELSQRTKYRNDHVIDFANVKLTIKNGERWSTDELLKTKRKPELNVITHAHVNKIIFNLNKAEGVEFTKWGKQFNAGAKKSVIISAGAIGTPKLLMLSGIGIKNDLKNLNIKLISDLPVGKNLMDHILTGVDLISLNTSLSLNILKLLSPKSMMDYALFREGPWTSAGIEVIGTLSDTLANKKHESPDIQFMIIPVGISQDNGVALRKFMGISDEIFSDYFAPLAYKTTITIAPVLLHPKSTGEVKLKSSNPLDEPIIDPKYLFNKDDVSTLIKGIRFVEEIVNTDAMKALGASIYTKHFPGCENFIFGSTKYWECYIRHLTLTSYHPAGTCNMGSVVDKSFRVIGTKNLHVVDASVLPKMPSANINAAVMMIAEKAADLILKKKFTMNIKKCYQIDLLKYSYFCIL</sequence>
<evidence type="ECO:0000256" key="6">
    <source>
        <dbReference type="SAM" id="Phobius"/>
    </source>
</evidence>
<dbReference type="Proteomes" id="UP001168990">
    <property type="component" value="Unassembled WGS sequence"/>
</dbReference>
<keyword evidence="6" id="KW-0472">Membrane</keyword>
<proteinExistence type="inferred from homology"/>
<keyword evidence="6" id="KW-1133">Transmembrane helix</keyword>
<dbReference type="Gene3D" id="3.30.560.10">
    <property type="entry name" value="Glucose Oxidase, domain 3"/>
    <property type="match status" value="1"/>
</dbReference>
<keyword evidence="6" id="KW-0812">Transmembrane</keyword>
<dbReference type="SUPFAM" id="SSF51905">
    <property type="entry name" value="FAD/NAD(P)-binding domain"/>
    <property type="match status" value="1"/>
</dbReference>
<keyword evidence="9" id="KW-1185">Reference proteome</keyword>
<dbReference type="SUPFAM" id="SSF54373">
    <property type="entry name" value="FAD-linked reductases, C-terminal domain"/>
    <property type="match status" value="1"/>
</dbReference>
<evidence type="ECO:0000256" key="1">
    <source>
        <dbReference type="ARBA" id="ARBA00001974"/>
    </source>
</evidence>
<evidence type="ECO:0000259" key="7">
    <source>
        <dbReference type="PROSITE" id="PS00624"/>
    </source>
</evidence>
<comment type="similarity">
    <text evidence="2">Belongs to the GMC oxidoreductase family.</text>
</comment>
<dbReference type="EMBL" id="JAQQBS010000001">
    <property type="protein sequence ID" value="KAK0177497.1"/>
    <property type="molecule type" value="Genomic_DNA"/>
</dbReference>
<dbReference type="PROSITE" id="PS00624">
    <property type="entry name" value="GMC_OXRED_2"/>
    <property type="match status" value="1"/>
</dbReference>
<dbReference type="PIRSF" id="PIRSF000137">
    <property type="entry name" value="Alcohol_oxidase"/>
    <property type="match status" value="1"/>
</dbReference>
<dbReference type="Pfam" id="PF00732">
    <property type="entry name" value="GMC_oxred_N"/>
    <property type="match status" value="1"/>
</dbReference>
<dbReference type="AlphaFoldDB" id="A0AA39FX63"/>
<name>A0AA39FX63_9HYME</name>
<dbReference type="Gene3D" id="3.50.50.60">
    <property type="entry name" value="FAD/NAD(P)-binding domain"/>
    <property type="match status" value="2"/>
</dbReference>
<evidence type="ECO:0000256" key="3">
    <source>
        <dbReference type="ARBA" id="ARBA00022630"/>
    </source>
</evidence>
<feature type="binding site" evidence="5">
    <location>
        <position position="237"/>
    </location>
    <ligand>
        <name>FAD</name>
        <dbReference type="ChEBI" id="CHEBI:57692"/>
    </ligand>
</feature>
<comment type="caution">
    <text evidence="8">The sequence shown here is derived from an EMBL/GenBank/DDBJ whole genome shotgun (WGS) entry which is preliminary data.</text>
</comment>
<comment type="cofactor">
    <cofactor evidence="1 5">
        <name>FAD</name>
        <dbReference type="ChEBI" id="CHEBI:57692"/>
    </cofactor>
</comment>
<reference evidence="8" key="2">
    <citation type="submission" date="2023-03" db="EMBL/GenBank/DDBJ databases">
        <authorList>
            <person name="Inwood S.N."/>
            <person name="Skelly J.G."/>
            <person name="Guhlin J."/>
            <person name="Harrop T.W.R."/>
            <person name="Goldson S.G."/>
            <person name="Dearden P.K."/>
        </authorList>
    </citation>
    <scope>NUCLEOTIDE SEQUENCE</scope>
    <source>
        <strain evidence="8">Irish</strain>
        <tissue evidence="8">Whole body</tissue>
    </source>
</reference>
<dbReference type="InterPro" id="IPR007867">
    <property type="entry name" value="GMC_OxRtase_C"/>
</dbReference>
<evidence type="ECO:0000313" key="8">
    <source>
        <dbReference type="EMBL" id="KAK0177497.1"/>
    </source>
</evidence>
<dbReference type="GO" id="GO:0016614">
    <property type="term" value="F:oxidoreductase activity, acting on CH-OH group of donors"/>
    <property type="evidence" value="ECO:0007669"/>
    <property type="project" value="InterPro"/>
</dbReference>
<dbReference type="InterPro" id="IPR036188">
    <property type="entry name" value="FAD/NAD-bd_sf"/>
</dbReference>
<keyword evidence="4 5" id="KW-0274">FAD</keyword>
<feature type="transmembrane region" description="Helical" evidence="6">
    <location>
        <begin position="47"/>
        <end position="67"/>
    </location>
</feature>
<dbReference type="PANTHER" id="PTHR11552">
    <property type="entry name" value="GLUCOSE-METHANOL-CHOLINE GMC OXIDOREDUCTASE"/>
    <property type="match status" value="1"/>
</dbReference>
<feature type="domain" description="Glucose-methanol-choline oxidoreductase N-terminal" evidence="7">
    <location>
        <begin position="272"/>
        <end position="286"/>
    </location>
</feature>
<evidence type="ECO:0000256" key="5">
    <source>
        <dbReference type="PIRSR" id="PIRSR000137-2"/>
    </source>
</evidence>
<organism evidence="8 9">
    <name type="scientific">Microctonus aethiopoides</name>
    <dbReference type="NCBI Taxonomy" id="144406"/>
    <lineage>
        <taxon>Eukaryota</taxon>
        <taxon>Metazoa</taxon>
        <taxon>Ecdysozoa</taxon>
        <taxon>Arthropoda</taxon>
        <taxon>Hexapoda</taxon>
        <taxon>Insecta</taxon>
        <taxon>Pterygota</taxon>
        <taxon>Neoptera</taxon>
        <taxon>Endopterygota</taxon>
        <taxon>Hymenoptera</taxon>
        <taxon>Apocrita</taxon>
        <taxon>Ichneumonoidea</taxon>
        <taxon>Braconidae</taxon>
        <taxon>Euphorinae</taxon>
        <taxon>Microctonus</taxon>
    </lineage>
</organism>